<organism evidence="2 3">
    <name type="scientific">Candidatus Enterococcus murrayae</name>
    <dbReference type="NCBI Taxonomy" id="2815321"/>
    <lineage>
        <taxon>Bacteria</taxon>
        <taxon>Bacillati</taxon>
        <taxon>Bacillota</taxon>
        <taxon>Bacilli</taxon>
        <taxon>Lactobacillales</taxon>
        <taxon>Enterococcaceae</taxon>
        <taxon>Enterococcus</taxon>
    </lineage>
</organism>
<gene>
    <name evidence="2" type="ORF">JZO85_12940</name>
</gene>
<evidence type="ECO:0000313" key="2">
    <source>
        <dbReference type="EMBL" id="MBO0453184.1"/>
    </source>
</evidence>
<keyword evidence="1" id="KW-0732">Signal</keyword>
<protein>
    <recommendedName>
        <fullName evidence="4">DUF1795 domain-containing protein</fullName>
    </recommendedName>
</protein>
<dbReference type="Gene3D" id="3.40.1000.10">
    <property type="entry name" value="Mog1/PsbP, alpha/beta/alpha sandwich"/>
    <property type="match status" value="1"/>
</dbReference>
<feature type="chain" id="PRO_5045486546" description="DUF1795 domain-containing protein" evidence="1">
    <location>
        <begin position="20"/>
        <end position="193"/>
    </location>
</feature>
<name>A0ABS3HIC5_9ENTE</name>
<dbReference type="EMBL" id="JAFLVR010000030">
    <property type="protein sequence ID" value="MBO0453184.1"/>
    <property type="molecule type" value="Genomic_DNA"/>
</dbReference>
<accession>A0ABS3HIC5</accession>
<keyword evidence="3" id="KW-1185">Reference proteome</keyword>
<sequence>MIKKLVVLGLLLMVVSGCAPEDKEAVEETQKTQKVQKSESKIEKGKVLEVKAENGELFHYTLPKRWQKRKDENSDLFVSSSKEGVSLLIENKADYTDLASYQNAIINTYEDLGDQVVEQGNPVEAQGMSGVELVVESDREGAKIKALIYLLEAEQNYVQVYASTTQSRFDDNREKLKEAASLLKMAEKQPEPV</sequence>
<reference evidence="2 3" key="1">
    <citation type="submission" date="2021-03" db="EMBL/GenBank/DDBJ databases">
        <title>Enterococcal diversity collection.</title>
        <authorList>
            <person name="Gilmore M.S."/>
            <person name="Schwartzman J."/>
            <person name="Van Tyne D."/>
            <person name="Martin M."/>
            <person name="Earl A.M."/>
            <person name="Manson A.L."/>
            <person name="Straub T."/>
            <person name="Salamzade R."/>
            <person name="Saavedra J."/>
            <person name="Lebreton F."/>
            <person name="Prichula J."/>
            <person name="Schaufler K."/>
            <person name="Gaca A."/>
            <person name="Sgardioli B."/>
            <person name="Wagenaar J."/>
            <person name="Strong T."/>
        </authorList>
    </citation>
    <scope>NUCLEOTIDE SEQUENCE [LARGE SCALE GENOMIC DNA]</scope>
    <source>
        <strain evidence="2 3">MJM16</strain>
    </source>
</reference>
<proteinExistence type="predicted"/>
<dbReference type="Proteomes" id="UP000664495">
    <property type="component" value="Unassembled WGS sequence"/>
</dbReference>
<evidence type="ECO:0000256" key="1">
    <source>
        <dbReference type="SAM" id="SignalP"/>
    </source>
</evidence>
<comment type="caution">
    <text evidence="2">The sequence shown here is derived from an EMBL/GenBank/DDBJ whole genome shotgun (WGS) entry which is preliminary data.</text>
</comment>
<feature type="signal peptide" evidence="1">
    <location>
        <begin position="1"/>
        <end position="19"/>
    </location>
</feature>
<dbReference type="PROSITE" id="PS51257">
    <property type="entry name" value="PROKAR_LIPOPROTEIN"/>
    <property type="match status" value="1"/>
</dbReference>
<evidence type="ECO:0008006" key="4">
    <source>
        <dbReference type="Google" id="ProtNLM"/>
    </source>
</evidence>
<dbReference type="RefSeq" id="WP_207108953.1">
    <property type="nucleotide sequence ID" value="NZ_JAFLVR010000030.1"/>
</dbReference>
<evidence type="ECO:0000313" key="3">
    <source>
        <dbReference type="Proteomes" id="UP000664495"/>
    </source>
</evidence>